<keyword evidence="2" id="KW-1185">Reference proteome</keyword>
<organism evidence="1 2">
    <name type="scientific">Adiantum capillus-veneris</name>
    <name type="common">Maidenhair fern</name>
    <dbReference type="NCBI Taxonomy" id="13818"/>
    <lineage>
        <taxon>Eukaryota</taxon>
        <taxon>Viridiplantae</taxon>
        <taxon>Streptophyta</taxon>
        <taxon>Embryophyta</taxon>
        <taxon>Tracheophyta</taxon>
        <taxon>Polypodiopsida</taxon>
        <taxon>Polypodiidae</taxon>
        <taxon>Polypodiales</taxon>
        <taxon>Pteridineae</taxon>
        <taxon>Pteridaceae</taxon>
        <taxon>Vittarioideae</taxon>
        <taxon>Adiantum</taxon>
    </lineage>
</organism>
<protein>
    <submittedName>
        <fullName evidence="1">Uncharacterized protein</fullName>
    </submittedName>
</protein>
<dbReference type="AlphaFoldDB" id="A0A9D4UVK4"/>
<comment type="caution">
    <text evidence="1">The sequence shown here is derived from an EMBL/GenBank/DDBJ whole genome shotgun (WGS) entry which is preliminary data.</text>
</comment>
<proteinExistence type="predicted"/>
<evidence type="ECO:0000313" key="2">
    <source>
        <dbReference type="Proteomes" id="UP000886520"/>
    </source>
</evidence>
<sequence>MANILCFSALQRTMAPTGDSLSHPKVNLKGRRTMELINSSSDVISFSAAAATTAWTPTLFYTDASLDNVGWSHKPSQMGMQSCSNGKLSSIRDEAVPSASKFVHEEDLQDSKLMAALRVTRWVHPSFQGDSHFGKLSIPCKAFGGWIYSKLKGKLRAISTNKGLAIEELQKKEFLSTRS</sequence>
<dbReference type="Proteomes" id="UP000886520">
    <property type="component" value="Chromosome 10"/>
</dbReference>
<name>A0A9D4UVK4_ADICA</name>
<evidence type="ECO:0000313" key="1">
    <source>
        <dbReference type="EMBL" id="KAI5074630.1"/>
    </source>
</evidence>
<gene>
    <name evidence="1" type="ORF">GOP47_0010591</name>
</gene>
<reference evidence="1" key="1">
    <citation type="submission" date="2021-01" db="EMBL/GenBank/DDBJ databases">
        <title>Adiantum capillus-veneris genome.</title>
        <authorList>
            <person name="Fang Y."/>
            <person name="Liao Q."/>
        </authorList>
    </citation>
    <scope>NUCLEOTIDE SEQUENCE</scope>
    <source>
        <strain evidence="1">H3</strain>
        <tissue evidence="1">Leaf</tissue>
    </source>
</reference>
<accession>A0A9D4UVK4</accession>
<dbReference type="EMBL" id="JABFUD020000010">
    <property type="protein sequence ID" value="KAI5074630.1"/>
    <property type="molecule type" value="Genomic_DNA"/>
</dbReference>